<comment type="caution">
    <text evidence="2">The sequence shown here is derived from an EMBL/GenBank/DDBJ whole genome shotgun (WGS) entry which is preliminary data.</text>
</comment>
<keyword evidence="3" id="KW-1185">Reference proteome</keyword>
<gene>
    <name evidence="2" type="ORF">RRG08_056828</name>
</gene>
<dbReference type="Proteomes" id="UP001283361">
    <property type="component" value="Unassembled WGS sequence"/>
</dbReference>
<organism evidence="2 3">
    <name type="scientific">Elysia crispata</name>
    <name type="common">lettuce slug</name>
    <dbReference type="NCBI Taxonomy" id="231223"/>
    <lineage>
        <taxon>Eukaryota</taxon>
        <taxon>Metazoa</taxon>
        <taxon>Spiralia</taxon>
        <taxon>Lophotrochozoa</taxon>
        <taxon>Mollusca</taxon>
        <taxon>Gastropoda</taxon>
        <taxon>Heterobranchia</taxon>
        <taxon>Euthyneura</taxon>
        <taxon>Panpulmonata</taxon>
        <taxon>Sacoglossa</taxon>
        <taxon>Placobranchoidea</taxon>
        <taxon>Plakobranchidae</taxon>
        <taxon>Elysia</taxon>
    </lineage>
</organism>
<evidence type="ECO:0000313" key="3">
    <source>
        <dbReference type="Proteomes" id="UP001283361"/>
    </source>
</evidence>
<protein>
    <submittedName>
        <fullName evidence="2">Uncharacterized protein</fullName>
    </submittedName>
</protein>
<accession>A0AAE1DX82</accession>
<sequence length="81" mass="9363">MPQPLPPVDTPRLPHPVKLHRDREKNQRRPSNHNLSFLFGVSCKSAERAERLLGCSGCDFFHPTSPWWSPAATRRLHPSRR</sequence>
<proteinExistence type="predicted"/>
<feature type="region of interest" description="Disordered" evidence="1">
    <location>
        <begin position="1"/>
        <end position="33"/>
    </location>
</feature>
<dbReference type="EMBL" id="JAWDGP010002185">
    <property type="protein sequence ID" value="KAK3784873.1"/>
    <property type="molecule type" value="Genomic_DNA"/>
</dbReference>
<evidence type="ECO:0000313" key="2">
    <source>
        <dbReference type="EMBL" id="KAK3784873.1"/>
    </source>
</evidence>
<reference evidence="2" key="1">
    <citation type="journal article" date="2023" name="G3 (Bethesda)">
        <title>A reference genome for the long-term kleptoplast-retaining sea slug Elysia crispata morphotype clarki.</title>
        <authorList>
            <person name="Eastman K.E."/>
            <person name="Pendleton A.L."/>
            <person name="Shaikh M.A."/>
            <person name="Suttiyut T."/>
            <person name="Ogas R."/>
            <person name="Tomko P."/>
            <person name="Gavelis G."/>
            <person name="Widhalm J.R."/>
            <person name="Wisecaver J.H."/>
        </authorList>
    </citation>
    <scope>NUCLEOTIDE SEQUENCE</scope>
    <source>
        <strain evidence="2">ECLA1</strain>
    </source>
</reference>
<name>A0AAE1DX82_9GAST</name>
<dbReference type="AlphaFoldDB" id="A0AAE1DX82"/>
<evidence type="ECO:0000256" key="1">
    <source>
        <dbReference type="SAM" id="MobiDB-lite"/>
    </source>
</evidence>